<dbReference type="InterPro" id="IPR010998">
    <property type="entry name" value="Integrase_recombinase_N"/>
</dbReference>
<dbReference type="EMBL" id="JAVRHS010000012">
    <property type="protein sequence ID" value="MDT0576899.1"/>
    <property type="molecule type" value="Genomic_DNA"/>
</dbReference>
<organism evidence="3 4">
    <name type="scientific">Croceicoccus esteveae</name>
    <dbReference type="NCBI Taxonomy" id="3075597"/>
    <lineage>
        <taxon>Bacteria</taxon>
        <taxon>Pseudomonadati</taxon>
        <taxon>Pseudomonadota</taxon>
        <taxon>Alphaproteobacteria</taxon>
        <taxon>Sphingomonadales</taxon>
        <taxon>Erythrobacteraceae</taxon>
        <taxon>Croceicoccus</taxon>
    </lineage>
</organism>
<comment type="caution">
    <text evidence="3">The sequence shown here is derived from an EMBL/GenBank/DDBJ whole genome shotgun (WGS) entry which is preliminary data.</text>
</comment>
<protein>
    <recommendedName>
        <fullName evidence="2">Phage integrase central domain-containing protein</fullName>
    </recommendedName>
</protein>
<evidence type="ECO:0000256" key="1">
    <source>
        <dbReference type="ARBA" id="ARBA00023125"/>
    </source>
</evidence>
<gene>
    <name evidence="3" type="ORF">RM533_12030</name>
</gene>
<dbReference type="InterPro" id="IPR053876">
    <property type="entry name" value="Phage_int_M"/>
</dbReference>
<sequence>MPILQRKVLTLAEAREKAGMLRLAAKSGLDPIEELDRDRRKIPTLIEAAIAAHASLQNGWTNKNAQAFLNSLEAHAYPTLGRKRVHLIASSDIITALDPIWIDKPQIAKKFGNVSARS</sequence>
<reference evidence="3 4" key="1">
    <citation type="submission" date="2023-09" db="EMBL/GenBank/DDBJ databases">
        <authorList>
            <person name="Rey-Velasco X."/>
        </authorList>
    </citation>
    <scope>NUCLEOTIDE SEQUENCE [LARGE SCALE GENOMIC DNA]</scope>
    <source>
        <strain evidence="3 4">F390</strain>
    </source>
</reference>
<evidence type="ECO:0000313" key="3">
    <source>
        <dbReference type="EMBL" id="MDT0576899.1"/>
    </source>
</evidence>
<keyword evidence="1" id="KW-0238">DNA-binding</keyword>
<proteinExistence type="predicted"/>
<evidence type="ECO:0000313" key="4">
    <source>
        <dbReference type="Proteomes" id="UP001259803"/>
    </source>
</evidence>
<evidence type="ECO:0000259" key="2">
    <source>
        <dbReference type="Pfam" id="PF22022"/>
    </source>
</evidence>
<dbReference type="Proteomes" id="UP001259803">
    <property type="component" value="Unassembled WGS sequence"/>
</dbReference>
<accession>A0ABU2ZMU4</accession>
<dbReference type="RefSeq" id="WP_311341472.1">
    <property type="nucleotide sequence ID" value="NZ_JAVRHS010000012.1"/>
</dbReference>
<dbReference type="Gene3D" id="1.10.150.130">
    <property type="match status" value="1"/>
</dbReference>
<dbReference type="Pfam" id="PF22022">
    <property type="entry name" value="Phage_int_M"/>
    <property type="match status" value="1"/>
</dbReference>
<keyword evidence="4" id="KW-1185">Reference proteome</keyword>
<name>A0ABU2ZMU4_9SPHN</name>
<feature type="domain" description="Phage integrase central" evidence="2">
    <location>
        <begin position="48"/>
        <end position="111"/>
    </location>
</feature>